<protein>
    <submittedName>
        <fullName evidence="2">Cobyrinic acid a,c-diamide synthase</fullName>
    </submittedName>
</protein>
<dbReference type="Proteomes" id="UP000234341">
    <property type="component" value="Unassembled WGS sequence"/>
</dbReference>
<dbReference type="CDD" id="cd02042">
    <property type="entry name" value="ParAB_family"/>
    <property type="match status" value="1"/>
</dbReference>
<evidence type="ECO:0000259" key="1">
    <source>
        <dbReference type="Pfam" id="PF13614"/>
    </source>
</evidence>
<name>A0A2N5C6T9_9BURK</name>
<feature type="domain" description="AAA" evidence="1">
    <location>
        <begin position="121"/>
        <end position="300"/>
    </location>
</feature>
<dbReference type="RefSeq" id="WP_101684021.1">
    <property type="nucleotide sequence ID" value="NZ_PJRP01000014.1"/>
</dbReference>
<evidence type="ECO:0000313" key="2">
    <source>
        <dbReference type="EMBL" id="PLP97934.1"/>
    </source>
</evidence>
<dbReference type="InterPro" id="IPR027417">
    <property type="entry name" value="P-loop_NTPase"/>
</dbReference>
<dbReference type="Gene3D" id="3.40.50.300">
    <property type="entry name" value="P-loop containing nucleotide triphosphate hydrolases"/>
    <property type="match status" value="1"/>
</dbReference>
<dbReference type="PANTHER" id="PTHR13696">
    <property type="entry name" value="P-LOOP CONTAINING NUCLEOSIDE TRIPHOSPHATE HYDROLASE"/>
    <property type="match status" value="1"/>
</dbReference>
<dbReference type="PANTHER" id="PTHR13696:SF52">
    <property type="entry name" value="PARA FAMILY PROTEIN CT_582"/>
    <property type="match status" value="1"/>
</dbReference>
<dbReference type="EMBL" id="PJRP01000014">
    <property type="protein sequence ID" value="PLP97934.1"/>
    <property type="molecule type" value="Genomic_DNA"/>
</dbReference>
<accession>A0A2N5C6T9</accession>
<organism evidence="2 3">
    <name type="scientific">Cupriavidus pauculus</name>
    <dbReference type="NCBI Taxonomy" id="82633"/>
    <lineage>
        <taxon>Bacteria</taxon>
        <taxon>Pseudomonadati</taxon>
        <taxon>Pseudomonadota</taxon>
        <taxon>Betaproteobacteria</taxon>
        <taxon>Burkholderiales</taxon>
        <taxon>Burkholderiaceae</taxon>
        <taxon>Cupriavidus</taxon>
    </lineage>
</organism>
<proteinExistence type="predicted"/>
<dbReference type="AlphaFoldDB" id="A0A2N5C6T9"/>
<sequence length="402" mass="44053">MARTSLLKAELPRPDFSDDHGLSIDGLAAVAAQANDVFGQIRDAMLEPYPRKIPPTFTSSLIATLCGVDKARFHYLATKGGLPAGTSQGNGRAKVFSLVDAITWVQHANGRAKRPEGQRGRIVTVGNFKGGVAKTTTAVCLAQALTLLGRRVLIVDCDPQGTTTQLCGWAPDAEIAEEQTLLPLIYGDQTTLDYAVQTTYWHNLDLIPASSALFDAEFEIPSKVLSESGFEFWDILRKGLVPLSEQYDVIVIDTPPALSYITINALIASDGILMPCPPDGLDFASSTQFWHLFSDIAKKLPGVLESKRYDFINIVLTKVKQDAVSRVVREWMVKAYGNRVLSIEIPESSVPKGASAQLATVYDLSKPDGSVEAYQRFRDPLDKLALHVDDQFVRAWTERKEA</sequence>
<dbReference type="Pfam" id="PF13614">
    <property type="entry name" value="AAA_31"/>
    <property type="match status" value="1"/>
</dbReference>
<gene>
    <name evidence="2" type="ORF">CYJ10_24350</name>
</gene>
<dbReference type="InterPro" id="IPR050678">
    <property type="entry name" value="DNA_Partitioning_ATPase"/>
</dbReference>
<dbReference type="OrthoDB" id="8950613at2"/>
<dbReference type="SUPFAM" id="SSF52540">
    <property type="entry name" value="P-loop containing nucleoside triphosphate hydrolases"/>
    <property type="match status" value="1"/>
</dbReference>
<comment type="caution">
    <text evidence="2">The sequence shown here is derived from an EMBL/GenBank/DDBJ whole genome shotgun (WGS) entry which is preliminary data.</text>
</comment>
<evidence type="ECO:0000313" key="3">
    <source>
        <dbReference type="Proteomes" id="UP000234341"/>
    </source>
</evidence>
<dbReference type="InterPro" id="IPR025669">
    <property type="entry name" value="AAA_dom"/>
</dbReference>
<reference evidence="2 3" key="1">
    <citation type="submission" date="2017-12" db="EMBL/GenBank/DDBJ databases">
        <title>Genome sequence of the active heterotrophic nitrifier-denitrifier, Cupriavidus pauculus UM1.</title>
        <authorList>
            <person name="Putonti C."/>
            <person name="Castignetti D."/>
        </authorList>
    </citation>
    <scope>NUCLEOTIDE SEQUENCE [LARGE SCALE GENOMIC DNA]</scope>
    <source>
        <strain evidence="2 3">UM1</strain>
    </source>
</reference>